<dbReference type="InterPro" id="IPR010930">
    <property type="entry name" value="Flg_bb/hook_C_dom"/>
</dbReference>
<evidence type="ECO:0000259" key="8">
    <source>
        <dbReference type="Pfam" id="PF00460"/>
    </source>
</evidence>
<keyword evidence="6 7" id="KW-0975">Bacterial flagellum</keyword>
<dbReference type="PRINTS" id="PR01005">
    <property type="entry name" value="FLGHOOKAP1"/>
</dbReference>
<dbReference type="GO" id="GO:0044780">
    <property type="term" value="P:bacterial-type flagellum assembly"/>
    <property type="evidence" value="ECO:0007669"/>
    <property type="project" value="InterPro"/>
</dbReference>
<dbReference type="NCBIfam" id="TIGR02492">
    <property type="entry name" value="flgK_ends"/>
    <property type="match status" value="1"/>
</dbReference>
<dbReference type="InterPro" id="IPR001444">
    <property type="entry name" value="Flag_bb_rod_N"/>
</dbReference>
<dbReference type="Pfam" id="PF06429">
    <property type="entry name" value="Flg_bbr_C"/>
    <property type="match status" value="1"/>
</dbReference>
<accession>A0A833LTR3</accession>
<feature type="domain" description="Flagellar hook-associated protein FlgK helical" evidence="10">
    <location>
        <begin position="95"/>
        <end position="324"/>
    </location>
</feature>
<organism evidence="11 12">
    <name type="scientific">Leptonema illini</name>
    <dbReference type="NCBI Taxonomy" id="183"/>
    <lineage>
        <taxon>Bacteria</taxon>
        <taxon>Pseudomonadati</taxon>
        <taxon>Spirochaetota</taxon>
        <taxon>Spirochaetia</taxon>
        <taxon>Leptospirales</taxon>
        <taxon>Leptospiraceae</taxon>
        <taxon>Leptonema</taxon>
    </lineage>
</organism>
<proteinExistence type="inferred from homology"/>
<keyword evidence="11" id="KW-0969">Cilium</keyword>
<protein>
    <recommendedName>
        <fullName evidence="4 7">Flagellar hook-associated protein 1</fullName>
        <shortName evidence="7">HAP1</shortName>
    </recommendedName>
</protein>
<evidence type="ECO:0000256" key="5">
    <source>
        <dbReference type="ARBA" id="ARBA00022525"/>
    </source>
</evidence>
<dbReference type="GO" id="GO:0005198">
    <property type="term" value="F:structural molecule activity"/>
    <property type="evidence" value="ECO:0007669"/>
    <property type="project" value="UniProtKB-UniRule"/>
</dbReference>
<comment type="subcellular location">
    <subcellularLocation>
        <location evidence="1 7">Bacterial flagellum</location>
    </subcellularLocation>
    <subcellularLocation>
        <location evidence="2 7">Secreted</location>
    </subcellularLocation>
</comment>
<comment type="similarity">
    <text evidence="3 7">Belongs to the flagella basal body rod proteins family.</text>
</comment>
<evidence type="ECO:0000259" key="10">
    <source>
        <dbReference type="Pfam" id="PF22638"/>
    </source>
</evidence>
<dbReference type="PANTHER" id="PTHR30033:SF1">
    <property type="entry name" value="FLAGELLAR HOOK-ASSOCIATED PROTEIN 1"/>
    <property type="match status" value="1"/>
</dbReference>
<dbReference type="SUPFAM" id="SSF64518">
    <property type="entry name" value="Phase 1 flagellin"/>
    <property type="match status" value="1"/>
</dbReference>
<evidence type="ECO:0000256" key="1">
    <source>
        <dbReference type="ARBA" id="ARBA00004365"/>
    </source>
</evidence>
<sequence length="472" mass="51293">MAGLVTALNAARTSLEVNQKSIEVVGNNISNVNTEGYSRQKTTLTPYPAMNFGDFFIGQGVKVTDVKRDHDVFVTNQLQDKSIDYGLYNGKSRSLSELEGVFNITEENIATEVDRFFDSWQELSASPSDLVLRDIVIQRGQILATEFNNTVNDLNTVKENINDTIISKVVDINAKINEIADLNDRVYSIEIQGQTANSARDRRDMLSRELAESLGVKTYEDNRGMLAVQLPGGLPLVQGNQAMSIEAVTSGGSLQLQLHAGGTVRDIGLNNLGGEFQGLVEMRDSFIPALQEDLDRLAYEISTQVNLQHAAGAGLDSVTGRNFFVDPPNLGAGPPAEYVDAARNMAVALTDSNHVAAAQAPVPPATVAPGDNRNALILSSIGETYLINGSDTFNAYYGKMTSRVGIEANQNQLSLEGSEDAVVQLQNMRDGLSGVSLEEEMVELIIYQRGFESSAKFLSTVDELMQSLINMR</sequence>
<dbReference type="Pfam" id="PF00460">
    <property type="entry name" value="Flg_bb_rod"/>
    <property type="match status" value="1"/>
</dbReference>
<dbReference type="GO" id="GO:0005576">
    <property type="term" value="C:extracellular region"/>
    <property type="evidence" value="ECO:0007669"/>
    <property type="project" value="UniProtKB-SubCell"/>
</dbReference>
<dbReference type="GO" id="GO:0009424">
    <property type="term" value="C:bacterial-type flagellum hook"/>
    <property type="evidence" value="ECO:0007669"/>
    <property type="project" value="UniProtKB-UniRule"/>
</dbReference>
<dbReference type="EMBL" id="WBUI01000093">
    <property type="protein sequence ID" value="KAB2926947.1"/>
    <property type="molecule type" value="Genomic_DNA"/>
</dbReference>
<dbReference type="PANTHER" id="PTHR30033">
    <property type="entry name" value="FLAGELLAR HOOK-ASSOCIATED PROTEIN 1"/>
    <property type="match status" value="1"/>
</dbReference>
<evidence type="ECO:0000256" key="2">
    <source>
        <dbReference type="ARBA" id="ARBA00004613"/>
    </source>
</evidence>
<dbReference type="InterPro" id="IPR053927">
    <property type="entry name" value="FlgK_helical"/>
</dbReference>
<evidence type="ECO:0000256" key="4">
    <source>
        <dbReference type="ARBA" id="ARBA00016244"/>
    </source>
</evidence>
<feature type="domain" description="Flagellar basal-body/hook protein C-terminal" evidence="9">
    <location>
        <begin position="433"/>
        <end position="471"/>
    </location>
</feature>
<feature type="domain" description="Flagellar basal body rod protein N-terminal" evidence="8">
    <location>
        <begin position="8"/>
        <end position="37"/>
    </location>
</feature>
<keyword evidence="5 7" id="KW-0964">Secreted</keyword>
<dbReference type="AlphaFoldDB" id="A0A833LTR3"/>
<reference evidence="11 12" key="1">
    <citation type="submission" date="2019-10" db="EMBL/GenBank/DDBJ databases">
        <title>Extracellular Electron Transfer in a Candidatus Methanoperedens spp. Enrichment Culture.</title>
        <authorList>
            <person name="Berger S."/>
            <person name="Rangel Shaw D."/>
            <person name="Berben T."/>
            <person name="In 'T Zandt M."/>
            <person name="Frank J."/>
            <person name="Reimann J."/>
            <person name="Jetten M.S.M."/>
            <person name="Welte C.U."/>
        </authorList>
    </citation>
    <scope>NUCLEOTIDE SEQUENCE [LARGE SCALE GENOMIC DNA]</scope>
    <source>
        <strain evidence="11">SB12</strain>
    </source>
</reference>
<dbReference type="InterPro" id="IPR002371">
    <property type="entry name" value="FlgK"/>
</dbReference>
<dbReference type="Pfam" id="PF22638">
    <property type="entry name" value="FlgK_D1"/>
    <property type="match status" value="1"/>
</dbReference>
<keyword evidence="11" id="KW-0966">Cell projection</keyword>
<keyword evidence="11" id="KW-0282">Flagellum</keyword>
<evidence type="ECO:0000313" key="12">
    <source>
        <dbReference type="Proteomes" id="UP000460298"/>
    </source>
</evidence>
<gene>
    <name evidence="7 11" type="primary">flgK</name>
    <name evidence="11" type="ORF">F9K24_22885</name>
</gene>
<evidence type="ECO:0000256" key="3">
    <source>
        <dbReference type="ARBA" id="ARBA00009677"/>
    </source>
</evidence>
<evidence type="ECO:0000256" key="6">
    <source>
        <dbReference type="ARBA" id="ARBA00023143"/>
    </source>
</evidence>
<comment type="caution">
    <text evidence="11">The sequence shown here is derived from an EMBL/GenBank/DDBJ whole genome shotgun (WGS) entry which is preliminary data.</text>
</comment>
<evidence type="ECO:0000313" key="11">
    <source>
        <dbReference type="EMBL" id="KAB2926947.1"/>
    </source>
</evidence>
<name>A0A833LTR3_9LEPT</name>
<dbReference type="Proteomes" id="UP000460298">
    <property type="component" value="Unassembled WGS sequence"/>
</dbReference>
<evidence type="ECO:0000256" key="7">
    <source>
        <dbReference type="RuleBase" id="RU362065"/>
    </source>
</evidence>
<evidence type="ECO:0000259" key="9">
    <source>
        <dbReference type="Pfam" id="PF06429"/>
    </source>
</evidence>